<dbReference type="SUPFAM" id="SSF53790">
    <property type="entry name" value="Tetrapyrrole methylase"/>
    <property type="match status" value="1"/>
</dbReference>
<evidence type="ECO:0000313" key="8">
    <source>
        <dbReference type="Proteomes" id="UP000030101"/>
    </source>
</evidence>
<dbReference type="InterPro" id="IPR050714">
    <property type="entry name" value="Cobalamin_biosynth_MTase"/>
</dbReference>
<gene>
    <name evidence="7" type="ORF">HQ43_02755</name>
</gene>
<dbReference type="InterPro" id="IPR014008">
    <property type="entry name" value="Cbl_synth_MTase_CbiT"/>
</dbReference>
<accession>A0ABR4XM79</accession>
<dbReference type="InterPro" id="IPR029063">
    <property type="entry name" value="SAM-dependent_MTases_sf"/>
</dbReference>
<name>A0ABR4XM79_9PORP</name>
<reference evidence="7 8" key="1">
    <citation type="submission" date="2014-08" db="EMBL/GenBank/DDBJ databases">
        <title>Porphyromonas canoris strain:OH2762 Genome sequencing.</title>
        <authorList>
            <person name="Wallis C."/>
            <person name="Deusch O."/>
            <person name="O'Flynn C."/>
            <person name="Davis I."/>
            <person name="Jospin G."/>
            <person name="Darling A.E."/>
            <person name="Coil D.A."/>
            <person name="Alexiev A."/>
            <person name="Horsfall A."/>
            <person name="Kirkwood N."/>
            <person name="Harris S."/>
            <person name="Eisen J.A."/>
        </authorList>
    </citation>
    <scope>NUCLEOTIDE SEQUENCE [LARGE SCALE GENOMIC DNA]</scope>
    <source>
        <strain evidence="8">COT-108 OH2762</strain>
    </source>
</reference>
<proteinExistence type="predicted"/>
<evidence type="ECO:0000256" key="1">
    <source>
        <dbReference type="ARBA" id="ARBA00004953"/>
    </source>
</evidence>
<keyword evidence="5" id="KW-0949">S-adenosyl-L-methionine</keyword>
<dbReference type="PIRSF" id="PIRSF036428">
    <property type="entry name" value="CobL"/>
    <property type="match status" value="1"/>
</dbReference>
<dbReference type="PANTHER" id="PTHR43182:SF1">
    <property type="entry name" value="COBALT-PRECORRIN-7 C(5)-METHYLTRANSFERASE"/>
    <property type="match status" value="1"/>
</dbReference>
<dbReference type="InterPro" id="IPR014777">
    <property type="entry name" value="4pyrrole_Mease_sub1"/>
</dbReference>
<dbReference type="InterPro" id="IPR012818">
    <property type="entry name" value="CbiE"/>
</dbReference>
<feature type="domain" description="Tetrapyrrole methylase" evidence="6">
    <location>
        <begin position="60"/>
        <end position="193"/>
    </location>
</feature>
<organism evidence="7 8">
    <name type="scientific">Porphyromonas canoris</name>
    <dbReference type="NCBI Taxonomy" id="36875"/>
    <lineage>
        <taxon>Bacteria</taxon>
        <taxon>Pseudomonadati</taxon>
        <taxon>Bacteroidota</taxon>
        <taxon>Bacteroidia</taxon>
        <taxon>Bacteroidales</taxon>
        <taxon>Porphyromonadaceae</taxon>
        <taxon>Porphyromonas</taxon>
    </lineage>
</organism>
<dbReference type="NCBIfam" id="TIGR02467">
    <property type="entry name" value="CbiE"/>
    <property type="match status" value="1"/>
</dbReference>
<dbReference type="CDD" id="cd11644">
    <property type="entry name" value="Precorrin-6Y-MT"/>
    <property type="match status" value="1"/>
</dbReference>
<evidence type="ECO:0000256" key="4">
    <source>
        <dbReference type="ARBA" id="ARBA00022679"/>
    </source>
</evidence>
<dbReference type="NCBIfam" id="TIGR02469">
    <property type="entry name" value="CbiT"/>
    <property type="match status" value="1"/>
</dbReference>
<comment type="pathway">
    <text evidence="1">Cofactor biosynthesis; adenosylcobalamin biosynthesis.</text>
</comment>
<keyword evidence="8" id="KW-1185">Reference proteome</keyword>
<keyword evidence="4" id="KW-0808">Transferase</keyword>
<comment type="caution">
    <text evidence="7">The sequence shown here is derived from an EMBL/GenBank/DDBJ whole genome shotgun (WGS) entry which is preliminary data.</text>
</comment>
<dbReference type="Pfam" id="PF00590">
    <property type="entry name" value="TP_methylase"/>
    <property type="match status" value="1"/>
</dbReference>
<protein>
    <submittedName>
        <fullName evidence="7">Cytochrome D ubiquinol oxidase subunit II</fullName>
    </submittedName>
</protein>
<dbReference type="InterPro" id="IPR006365">
    <property type="entry name" value="Cbl_synth_CobL"/>
</dbReference>
<dbReference type="InterPro" id="IPR035996">
    <property type="entry name" value="4pyrrol_Methylase_sf"/>
</dbReference>
<sequence>MKFTIIGIDDNREQHLSPHLRERIARNSIFSGGLRHKEIMDPYLPEGYSWIPIVVPLSQVFEAYRRHEEVVIFASGDPLFFGFANTVLREMPEAEIDLYPYFNSLQLHAHRLLLPYQDMKIVSLTGRPWHKFDEALILGYDLIGILTDNKEHTPQTIAKRMLEYGYDNYKMSVGELLGNTEAERVTTHGLEEIASQSFAFPNNIILHKQYTRPRPLGLHEGNFHLLNGRAKMITKMPIRLLSLSALDLRERSVFWDVGFCTGSVSIEAKLQFPHLQVYAFEQREEGRMLIHENAKKFGTPGINAFIGDFTETETDALPAPDAAFIGGHGGKMNEIVEKLSAKMASGSILVFNAVSPESRQMFLDACGAHGFGEMQSTRITIDDFNPIEVMRAVKQ</sequence>
<dbReference type="Gene3D" id="3.40.1010.10">
    <property type="entry name" value="Cobalt-precorrin-4 Transmethylase, Domain 1"/>
    <property type="match status" value="1"/>
</dbReference>
<dbReference type="PANTHER" id="PTHR43182">
    <property type="entry name" value="COBALT-PRECORRIN-6B C(15)-METHYLTRANSFERASE (DECARBOXYLATING)"/>
    <property type="match status" value="1"/>
</dbReference>
<dbReference type="Gene3D" id="3.40.50.150">
    <property type="entry name" value="Vaccinia Virus protein VP39"/>
    <property type="match status" value="1"/>
</dbReference>
<dbReference type="SUPFAM" id="SSF53335">
    <property type="entry name" value="S-adenosyl-L-methionine-dependent methyltransferases"/>
    <property type="match status" value="1"/>
</dbReference>
<evidence type="ECO:0000259" key="6">
    <source>
        <dbReference type="Pfam" id="PF00590"/>
    </source>
</evidence>
<evidence type="ECO:0000256" key="5">
    <source>
        <dbReference type="ARBA" id="ARBA00022691"/>
    </source>
</evidence>
<keyword evidence="3" id="KW-0489">Methyltransferase</keyword>
<dbReference type="InterPro" id="IPR000878">
    <property type="entry name" value="4pyrrol_Mease"/>
</dbReference>
<dbReference type="RefSeq" id="WP_036789287.1">
    <property type="nucleotide sequence ID" value="NZ_JQZV01000005.1"/>
</dbReference>
<evidence type="ECO:0000313" key="7">
    <source>
        <dbReference type="EMBL" id="KGN93119.1"/>
    </source>
</evidence>
<dbReference type="Proteomes" id="UP000030101">
    <property type="component" value="Unassembled WGS sequence"/>
</dbReference>
<dbReference type="EMBL" id="JQZV01000005">
    <property type="protein sequence ID" value="KGN93119.1"/>
    <property type="molecule type" value="Genomic_DNA"/>
</dbReference>
<evidence type="ECO:0000256" key="3">
    <source>
        <dbReference type="ARBA" id="ARBA00022603"/>
    </source>
</evidence>
<keyword evidence="2" id="KW-0169">Cobalamin biosynthesis</keyword>
<evidence type="ECO:0000256" key="2">
    <source>
        <dbReference type="ARBA" id="ARBA00022573"/>
    </source>
</evidence>